<reference evidence="1" key="1">
    <citation type="submission" date="2019-10" db="EMBL/GenBank/DDBJ databases">
        <authorList>
            <consortium name="DOE Joint Genome Institute"/>
            <person name="Kuo A."/>
            <person name="Miyauchi S."/>
            <person name="Kiss E."/>
            <person name="Drula E."/>
            <person name="Kohler A."/>
            <person name="Sanchez-Garcia M."/>
            <person name="Andreopoulos B."/>
            <person name="Barry K.W."/>
            <person name="Bonito G."/>
            <person name="Buee M."/>
            <person name="Carver A."/>
            <person name="Chen C."/>
            <person name="Cichocki N."/>
            <person name="Clum A."/>
            <person name="Culley D."/>
            <person name="Crous P.W."/>
            <person name="Fauchery L."/>
            <person name="Girlanda M."/>
            <person name="Hayes R."/>
            <person name="Keri Z."/>
            <person name="LaButti K."/>
            <person name="Lipzen A."/>
            <person name="Lombard V."/>
            <person name="Magnuson J."/>
            <person name="Maillard F."/>
            <person name="Morin E."/>
            <person name="Murat C."/>
            <person name="Nolan M."/>
            <person name="Ohm R."/>
            <person name="Pangilinan J."/>
            <person name="Pereira M."/>
            <person name="Perotto S."/>
            <person name="Peter M."/>
            <person name="Riley R."/>
            <person name="Sitrit Y."/>
            <person name="Stielow B."/>
            <person name="Szollosi G."/>
            <person name="Zifcakova L."/>
            <person name="Stursova M."/>
            <person name="Spatafora J.W."/>
            <person name="Tedersoo L."/>
            <person name="Vaario L.-M."/>
            <person name="Yamada A."/>
            <person name="Yan M."/>
            <person name="Wang P."/>
            <person name="Xu J."/>
            <person name="Bruns T."/>
            <person name="Baldrian P."/>
            <person name="Vilgalys R."/>
            <person name="Henrissat B."/>
            <person name="Grigoriev I.V."/>
            <person name="Hibbett D."/>
            <person name="Nagy L.G."/>
            <person name="Martin F.M."/>
        </authorList>
    </citation>
    <scope>NUCLEOTIDE SEQUENCE</scope>
    <source>
        <strain evidence="1">Prilba</strain>
    </source>
</reference>
<evidence type="ECO:0000313" key="2">
    <source>
        <dbReference type="Proteomes" id="UP000759537"/>
    </source>
</evidence>
<dbReference type="Proteomes" id="UP000759537">
    <property type="component" value="Unassembled WGS sequence"/>
</dbReference>
<keyword evidence="2" id="KW-1185">Reference proteome</keyword>
<accession>A0A9P5MP45</accession>
<organism evidence="1 2">
    <name type="scientific">Russula ochroleuca</name>
    <dbReference type="NCBI Taxonomy" id="152965"/>
    <lineage>
        <taxon>Eukaryota</taxon>
        <taxon>Fungi</taxon>
        <taxon>Dikarya</taxon>
        <taxon>Basidiomycota</taxon>
        <taxon>Agaricomycotina</taxon>
        <taxon>Agaricomycetes</taxon>
        <taxon>Russulales</taxon>
        <taxon>Russulaceae</taxon>
        <taxon>Russula</taxon>
    </lineage>
</organism>
<evidence type="ECO:0000313" key="1">
    <source>
        <dbReference type="EMBL" id="KAF8467573.1"/>
    </source>
</evidence>
<proteinExistence type="predicted"/>
<sequence>MDEFLDEMPLAHMELSRCNTLCALCSQIVARRGVKKMPACGQCPSGNELATGGPTRSRQIAVGRLGPQRIGGREKFKLNGGSLNRPKRKAGGWGQGRQNERVSMCSTALDVGAERLGLPTNNYILQKGGRLTVNKILITLAATLAATVTDTSWTYPETEAMKHTSAIVRLLYTGEKREVLKLATSKATSAKNGKRNDVEGRYPAAVPPFITVIRSNTAFGFTACWVICSRFGVPLQGDTESTRWHENTLGTGAR</sequence>
<reference evidence="1" key="2">
    <citation type="journal article" date="2020" name="Nat. Commun.">
        <title>Large-scale genome sequencing of mycorrhizal fungi provides insights into the early evolution of symbiotic traits.</title>
        <authorList>
            <person name="Miyauchi S."/>
            <person name="Kiss E."/>
            <person name="Kuo A."/>
            <person name="Drula E."/>
            <person name="Kohler A."/>
            <person name="Sanchez-Garcia M."/>
            <person name="Morin E."/>
            <person name="Andreopoulos B."/>
            <person name="Barry K.W."/>
            <person name="Bonito G."/>
            <person name="Buee M."/>
            <person name="Carver A."/>
            <person name="Chen C."/>
            <person name="Cichocki N."/>
            <person name="Clum A."/>
            <person name="Culley D."/>
            <person name="Crous P.W."/>
            <person name="Fauchery L."/>
            <person name="Girlanda M."/>
            <person name="Hayes R.D."/>
            <person name="Keri Z."/>
            <person name="LaButti K."/>
            <person name="Lipzen A."/>
            <person name="Lombard V."/>
            <person name="Magnuson J."/>
            <person name="Maillard F."/>
            <person name="Murat C."/>
            <person name="Nolan M."/>
            <person name="Ohm R.A."/>
            <person name="Pangilinan J."/>
            <person name="Pereira M.F."/>
            <person name="Perotto S."/>
            <person name="Peter M."/>
            <person name="Pfister S."/>
            <person name="Riley R."/>
            <person name="Sitrit Y."/>
            <person name="Stielow J.B."/>
            <person name="Szollosi G."/>
            <person name="Zifcakova L."/>
            <person name="Stursova M."/>
            <person name="Spatafora J.W."/>
            <person name="Tedersoo L."/>
            <person name="Vaario L.M."/>
            <person name="Yamada A."/>
            <person name="Yan M."/>
            <person name="Wang P."/>
            <person name="Xu J."/>
            <person name="Bruns T."/>
            <person name="Baldrian P."/>
            <person name="Vilgalys R."/>
            <person name="Dunand C."/>
            <person name="Henrissat B."/>
            <person name="Grigoriev I.V."/>
            <person name="Hibbett D."/>
            <person name="Nagy L.G."/>
            <person name="Martin F.M."/>
        </authorList>
    </citation>
    <scope>NUCLEOTIDE SEQUENCE</scope>
    <source>
        <strain evidence="1">Prilba</strain>
    </source>
</reference>
<dbReference type="AlphaFoldDB" id="A0A9P5MP45"/>
<name>A0A9P5MP45_9AGAM</name>
<gene>
    <name evidence="1" type="ORF">DFH94DRAFT_848216</name>
</gene>
<protein>
    <submittedName>
        <fullName evidence="1">Uncharacterized protein</fullName>
    </submittedName>
</protein>
<comment type="caution">
    <text evidence="1">The sequence shown here is derived from an EMBL/GenBank/DDBJ whole genome shotgun (WGS) entry which is preliminary data.</text>
</comment>
<dbReference type="EMBL" id="WHVB01000035">
    <property type="protein sequence ID" value="KAF8467573.1"/>
    <property type="molecule type" value="Genomic_DNA"/>
</dbReference>